<dbReference type="EMBL" id="CM056741">
    <property type="protein sequence ID" value="KAJ8682485.1"/>
    <property type="molecule type" value="Genomic_DNA"/>
</dbReference>
<name>A0ACC2PL37_9HYME</name>
<proteinExistence type="predicted"/>
<reference evidence="1" key="1">
    <citation type="submission" date="2023-04" db="EMBL/GenBank/DDBJ databases">
        <title>A chromosome-level genome assembly of the parasitoid wasp Eretmocerus hayati.</title>
        <authorList>
            <person name="Zhong Y."/>
            <person name="Liu S."/>
            <person name="Liu Y."/>
        </authorList>
    </citation>
    <scope>NUCLEOTIDE SEQUENCE</scope>
    <source>
        <strain evidence="1">ZJU_SS_LIU_2023</strain>
    </source>
</reference>
<gene>
    <name evidence="1" type="ORF">QAD02_018277</name>
</gene>
<dbReference type="Proteomes" id="UP001239111">
    <property type="component" value="Chromosome 1"/>
</dbReference>
<organism evidence="1 2">
    <name type="scientific">Eretmocerus hayati</name>
    <dbReference type="NCBI Taxonomy" id="131215"/>
    <lineage>
        <taxon>Eukaryota</taxon>
        <taxon>Metazoa</taxon>
        <taxon>Ecdysozoa</taxon>
        <taxon>Arthropoda</taxon>
        <taxon>Hexapoda</taxon>
        <taxon>Insecta</taxon>
        <taxon>Pterygota</taxon>
        <taxon>Neoptera</taxon>
        <taxon>Endopterygota</taxon>
        <taxon>Hymenoptera</taxon>
        <taxon>Apocrita</taxon>
        <taxon>Proctotrupomorpha</taxon>
        <taxon>Chalcidoidea</taxon>
        <taxon>Aphelinidae</taxon>
        <taxon>Aphelininae</taxon>
        <taxon>Eretmocerus</taxon>
    </lineage>
</organism>
<sequence length="428" mass="46323">MGLGKYVVDGIQNKVSFNDIFKSLRNKNCIKPKNVTDFIDDHHYFVRWFTCNDPSDGLMCKEPSTHHKKIHPSVFYEAIILQLAGTLDDGEVPPSKKAPKRYHKCDDAEDVPEDSLREVRKDVKRRKCLKETVSVERASAILSEMKDTDYNDNVYGPFNSSDSEDESYASRSKNVRLFLRNRSKNEIPPSSDDSDGERSSSEHSETTNRKKTTSIATKATAAGSSTTEVHSPARSGASPLPDEVFSNHEANYEETDTQETTAQEAQQAAARKTAVQLAAEEVAVQLAAEEAAAQQAAAGEAATRETAADEAAAQRAAALQAAADEAAALQAAAQEAAHRAADAQAAAHAAALRVADVQAAALANARQDINPHPQVIAGQIPRPNVAVPPGDPQQGQMFGVYNPAVDFPENMVERPDGYGILRQDANGW</sequence>
<protein>
    <submittedName>
        <fullName evidence="1">Uncharacterized protein</fullName>
    </submittedName>
</protein>
<evidence type="ECO:0000313" key="1">
    <source>
        <dbReference type="EMBL" id="KAJ8682485.1"/>
    </source>
</evidence>
<accession>A0ACC2PL37</accession>
<comment type="caution">
    <text evidence="1">The sequence shown here is derived from an EMBL/GenBank/DDBJ whole genome shotgun (WGS) entry which is preliminary data.</text>
</comment>
<keyword evidence="2" id="KW-1185">Reference proteome</keyword>
<evidence type="ECO:0000313" key="2">
    <source>
        <dbReference type="Proteomes" id="UP001239111"/>
    </source>
</evidence>